<name>A0AAW2H829_9NEOP</name>
<dbReference type="InterPro" id="IPR011047">
    <property type="entry name" value="Quinoprotein_ADH-like_sf"/>
</dbReference>
<dbReference type="InterPro" id="IPR036322">
    <property type="entry name" value="WD40_repeat_dom_sf"/>
</dbReference>
<gene>
    <name evidence="4" type="ORF">PYX00_011605</name>
</gene>
<accession>A0AAW2H829</accession>
<keyword evidence="1 3" id="KW-0853">WD repeat</keyword>
<evidence type="ECO:0000313" key="4">
    <source>
        <dbReference type="EMBL" id="KAL0265888.1"/>
    </source>
</evidence>
<dbReference type="Pfam" id="PF00400">
    <property type="entry name" value="WD40"/>
    <property type="match status" value="1"/>
</dbReference>
<dbReference type="SUPFAM" id="SSF50998">
    <property type="entry name" value="Quinoprotein alcohol dehydrogenase-like"/>
    <property type="match status" value="1"/>
</dbReference>
<protein>
    <submittedName>
        <fullName evidence="4">Uncharacterized protein</fullName>
    </submittedName>
</protein>
<dbReference type="PANTHER" id="PTHR19853">
    <property type="entry name" value="WD REPEAT CONTAINING PROTEIN 3 WDR3"/>
    <property type="match status" value="1"/>
</dbReference>
<dbReference type="GO" id="GO:0030515">
    <property type="term" value="F:snoRNA binding"/>
    <property type="evidence" value="ECO:0007669"/>
    <property type="project" value="TreeGrafter"/>
</dbReference>
<comment type="caution">
    <text evidence="4">The sequence shown here is derived from an EMBL/GenBank/DDBJ whole genome shotgun (WGS) entry which is preliminary data.</text>
</comment>
<dbReference type="PANTHER" id="PTHR19853:SF0">
    <property type="entry name" value="WD REPEAT-CONTAINING PROTEIN 3"/>
    <property type="match status" value="1"/>
</dbReference>
<dbReference type="GO" id="GO:0034388">
    <property type="term" value="C:Pwp2p-containing subcomplex of 90S preribosome"/>
    <property type="evidence" value="ECO:0007669"/>
    <property type="project" value="TreeGrafter"/>
</dbReference>
<feature type="repeat" description="WD" evidence="3">
    <location>
        <begin position="534"/>
        <end position="575"/>
    </location>
</feature>
<sequence length="785" mass="88676">MSCAPQKAVCCTPAADFVPDYAYVNVAGEICNRKSVIECAGGKAYVSFGGRMYSWNLRTLESTHLDVFKSGTVSSLCVYGDPALSVAVGSDGGMVKIYDSDLSIKSQVRLDNRRVSEMVFCESLLLVAVHKSIYVYDTVAEEVRARLDNVASIVGLGASHGMIFVCTRERVIKVWDMASFVQRDFVMLQGAVWRIRFLHSFLVIFYEDGRIVYHDLEKRCRIKASGGAAADEQEEGAHGAECSMDNEDLKQKIVQGFKEEVGGTGGTTACMEKRLRDVRCRDGKLYVLCSKRLFVLEHSAAGSCGERSLHVRDLFGAKNAFYRLDLIDDEVILLERENTIKIFNVKRETFRGIQYHESEIIGLDVLRSKARTCVFTLSRHRCICWEANKSKITKRLSIELEAATSSLSVLKGMVMVADKEGIKSFSAETGEMVFRKDLGSCKTVQCSGNLLAVSSGSVLWMYSLEGVSNVEKDGGKKEGAAHTAESLSELRKEEFADEISYVRISERGKLIGVALYDTRIYVYEFRTFGLRFTLYGHSLPVSFFDFSPDSKKLLSCGMDKLVKLWGLDFGECLKTFHENSRCLQFLNSDIFLCAAEGIRYYRKHALLKTFKTEQPLLVRLKNDMFVCSSFYSVSLYKMERYEMVQESESDESEACGLVKTVSICNTGQHDTFHTLLDKMHSCRRREVGEEFGKLCAKLYELVENIDLAELDKLLSTIDTHSVLLLADIMKTWDGKNLIVVSRLFMSLIRVHRGAVREHRAFFSVYETLLQRLKELRRIAHHNWDP</sequence>
<evidence type="ECO:0000256" key="2">
    <source>
        <dbReference type="ARBA" id="ARBA00022737"/>
    </source>
</evidence>
<dbReference type="SMART" id="SM00320">
    <property type="entry name" value="WD40"/>
    <property type="match status" value="4"/>
</dbReference>
<dbReference type="InterPro" id="IPR001680">
    <property type="entry name" value="WD40_rpt"/>
</dbReference>
<organism evidence="4">
    <name type="scientific">Menopon gallinae</name>
    <name type="common">poultry shaft louse</name>
    <dbReference type="NCBI Taxonomy" id="328185"/>
    <lineage>
        <taxon>Eukaryota</taxon>
        <taxon>Metazoa</taxon>
        <taxon>Ecdysozoa</taxon>
        <taxon>Arthropoda</taxon>
        <taxon>Hexapoda</taxon>
        <taxon>Insecta</taxon>
        <taxon>Pterygota</taxon>
        <taxon>Neoptera</taxon>
        <taxon>Paraneoptera</taxon>
        <taxon>Psocodea</taxon>
        <taxon>Troctomorpha</taxon>
        <taxon>Phthiraptera</taxon>
        <taxon>Amblycera</taxon>
        <taxon>Menoponidae</taxon>
        <taxon>Menopon</taxon>
    </lineage>
</organism>
<dbReference type="PROSITE" id="PS50294">
    <property type="entry name" value="WD_REPEATS_REGION"/>
    <property type="match status" value="1"/>
</dbReference>
<dbReference type="InterPro" id="IPR015943">
    <property type="entry name" value="WD40/YVTN_repeat-like_dom_sf"/>
</dbReference>
<dbReference type="SUPFAM" id="SSF50978">
    <property type="entry name" value="WD40 repeat-like"/>
    <property type="match status" value="1"/>
</dbReference>
<dbReference type="GO" id="GO:0030490">
    <property type="term" value="P:maturation of SSU-rRNA"/>
    <property type="evidence" value="ECO:0007669"/>
    <property type="project" value="TreeGrafter"/>
</dbReference>
<proteinExistence type="predicted"/>
<dbReference type="GO" id="GO:0032040">
    <property type="term" value="C:small-subunit processome"/>
    <property type="evidence" value="ECO:0007669"/>
    <property type="project" value="TreeGrafter"/>
</dbReference>
<evidence type="ECO:0000256" key="3">
    <source>
        <dbReference type="PROSITE-ProRule" id="PRU00221"/>
    </source>
</evidence>
<dbReference type="Gene3D" id="2.130.10.10">
    <property type="entry name" value="YVTN repeat-like/Quinoprotein amine dehydrogenase"/>
    <property type="match status" value="2"/>
</dbReference>
<dbReference type="AlphaFoldDB" id="A0AAW2H829"/>
<keyword evidence="2" id="KW-0677">Repeat</keyword>
<evidence type="ECO:0000256" key="1">
    <source>
        <dbReference type="ARBA" id="ARBA00022574"/>
    </source>
</evidence>
<reference evidence="4" key="1">
    <citation type="journal article" date="2024" name="Gigascience">
        <title>Chromosome-level genome of the poultry shaft louse Menopon gallinae provides insight into the host-switching and adaptive evolution of parasitic lice.</title>
        <authorList>
            <person name="Xu Y."/>
            <person name="Ma L."/>
            <person name="Liu S."/>
            <person name="Liang Y."/>
            <person name="Liu Q."/>
            <person name="He Z."/>
            <person name="Tian L."/>
            <person name="Duan Y."/>
            <person name="Cai W."/>
            <person name="Li H."/>
            <person name="Song F."/>
        </authorList>
    </citation>
    <scope>NUCLEOTIDE SEQUENCE</scope>
    <source>
        <strain evidence="4">Cailab_2023a</strain>
    </source>
</reference>
<dbReference type="PROSITE" id="PS50082">
    <property type="entry name" value="WD_REPEATS_2"/>
    <property type="match status" value="1"/>
</dbReference>
<dbReference type="EMBL" id="JARGDH010000006">
    <property type="protein sequence ID" value="KAL0265888.1"/>
    <property type="molecule type" value="Genomic_DNA"/>
</dbReference>
<dbReference type="InterPro" id="IPR051570">
    <property type="entry name" value="TBC1_cilium_biogenesis"/>
</dbReference>